<evidence type="ECO:0000256" key="1">
    <source>
        <dbReference type="ARBA" id="ARBA00004141"/>
    </source>
</evidence>
<dbReference type="PANTHER" id="PTHR34857:SF2">
    <property type="entry name" value="SLL0384 PROTEIN"/>
    <property type="match status" value="1"/>
</dbReference>
<keyword evidence="8" id="KW-1185">Reference proteome</keyword>
<protein>
    <recommendedName>
        <fullName evidence="9">Energy-coupling factor transporter transmembrane protein EcfT</fullName>
    </recommendedName>
</protein>
<keyword evidence="3 6" id="KW-0812">Transmembrane</keyword>
<evidence type="ECO:0000256" key="6">
    <source>
        <dbReference type="SAM" id="Phobius"/>
    </source>
</evidence>
<evidence type="ECO:0000256" key="2">
    <source>
        <dbReference type="ARBA" id="ARBA00022475"/>
    </source>
</evidence>
<keyword evidence="5 6" id="KW-0472">Membrane</keyword>
<dbReference type="GO" id="GO:0005886">
    <property type="term" value="C:plasma membrane"/>
    <property type="evidence" value="ECO:0007669"/>
    <property type="project" value="UniProtKB-ARBA"/>
</dbReference>
<dbReference type="InterPro" id="IPR051611">
    <property type="entry name" value="ECF_transporter_component"/>
</dbReference>
<dbReference type="KEGG" id="salq:SYNTR_2216"/>
<accession>A0A6I6DM32</accession>
<sequence length="265" mass="29902">MISGINFGQYIPENSYLHQMDPRTKIIVTMSGVIAAISLQTTIELVVLLGINIVLIILSKVPITTYLKGLKPFIIIIAIMFLIQAFFTPGEPVINIYLENINISKEGITFAYILSIKLIIIILFALLLTTTTSSMSLTYGLEKILNPLKRLGMPVHEIIMIMTIALRFLPMLSEESQRIIQVQNARGTDFKTKNIYKRVKNLLAIITPLTINAFRRAETLAEAMESRAYTGGQGRTRLNEPNMTKLDYTVIALIIFMWIVLLLLR</sequence>
<dbReference type="PANTHER" id="PTHR34857">
    <property type="entry name" value="SLL0384 PROTEIN"/>
    <property type="match status" value="1"/>
</dbReference>
<name>A0A6I6DM32_9FIRM</name>
<evidence type="ECO:0000256" key="3">
    <source>
        <dbReference type="ARBA" id="ARBA00022692"/>
    </source>
</evidence>
<dbReference type="Proteomes" id="UP000426444">
    <property type="component" value="Chromosome"/>
</dbReference>
<evidence type="ECO:0000313" key="7">
    <source>
        <dbReference type="EMBL" id="QGU00810.1"/>
    </source>
</evidence>
<dbReference type="Pfam" id="PF02361">
    <property type="entry name" value="CbiQ"/>
    <property type="match status" value="1"/>
</dbReference>
<evidence type="ECO:0000256" key="4">
    <source>
        <dbReference type="ARBA" id="ARBA00022989"/>
    </source>
</evidence>
<evidence type="ECO:0000256" key="5">
    <source>
        <dbReference type="ARBA" id="ARBA00023136"/>
    </source>
</evidence>
<feature type="transmembrane region" description="Helical" evidence="6">
    <location>
        <begin position="70"/>
        <end position="87"/>
    </location>
</feature>
<feature type="transmembrane region" description="Helical" evidence="6">
    <location>
        <begin position="107"/>
        <end position="130"/>
    </location>
</feature>
<dbReference type="CDD" id="cd16914">
    <property type="entry name" value="EcfT"/>
    <property type="match status" value="1"/>
</dbReference>
<reference evidence="8" key="1">
    <citation type="journal article" date="2019" name="Microbiology">
        <title>Complete Genome Sequence of an Uncultured Bacterium of the Candidate Phylum Bipolaricaulota.</title>
        <authorList>
            <person name="Kadnikov V.V."/>
            <person name="Mardanov A.V."/>
            <person name="Beletsky A.V."/>
            <person name="Frank Y.A."/>
            <person name="Karnachuk O.V."/>
            <person name="Ravin N.V."/>
        </authorList>
    </citation>
    <scope>NUCLEOTIDE SEQUENCE [LARGE SCALE GENOMIC DNA]</scope>
</reference>
<organism evidence="7 8">
    <name type="scientific">Candidatus Syntrophocurvum alkaliphilum</name>
    <dbReference type="NCBI Taxonomy" id="2293317"/>
    <lineage>
        <taxon>Bacteria</taxon>
        <taxon>Bacillati</taxon>
        <taxon>Bacillota</taxon>
        <taxon>Clostridia</taxon>
        <taxon>Eubacteriales</taxon>
        <taxon>Syntrophomonadaceae</taxon>
        <taxon>Candidatus Syntrophocurvum</taxon>
    </lineage>
</organism>
<feature type="transmembrane region" description="Helical" evidence="6">
    <location>
        <begin position="246"/>
        <end position="264"/>
    </location>
</feature>
<keyword evidence="4 6" id="KW-1133">Transmembrane helix</keyword>
<dbReference type="EMBL" id="CP046457">
    <property type="protein sequence ID" value="QGU00810.1"/>
    <property type="molecule type" value="Genomic_DNA"/>
</dbReference>
<feature type="transmembrane region" description="Helical" evidence="6">
    <location>
        <begin position="26"/>
        <end position="58"/>
    </location>
</feature>
<dbReference type="InterPro" id="IPR003339">
    <property type="entry name" value="ABC/ECF_trnsptr_transmembrane"/>
</dbReference>
<evidence type="ECO:0000313" key="8">
    <source>
        <dbReference type="Proteomes" id="UP000426444"/>
    </source>
</evidence>
<comment type="subcellular location">
    <subcellularLocation>
        <location evidence="1">Membrane</location>
        <topology evidence="1">Multi-pass membrane protein</topology>
    </subcellularLocation>
</comment>
<gene>
    <name evidence="7" type="ORF">SYNTR_2216</name>
</gene>
<evidence type="ECO:0008006" key="9">
    <source>
        <dbReference type="Google" id="ProtNLM"/>
    </source>
</evidence>
<dbReference type="AlphaFoldDB" id="A0A6I6DM32"/>
<keyword evidence="2" id="KW-1003">Cell membrane</keyword>
<proteinExistence type="predicted"/>